<dbReference type="EMBL" id="GG745334">
    <property type="protein sequence ID" value="KNE59334.1"/>
    <property type="molecule type" value="Genomic_DNA"/>
</dbReference>
<evidence type="ECO:0000313" key="2">
    <source>
        <dbReference type="Proteomes" id="UP000054350"/>
    </source>
</evidence>
<dbReference type="AlphaFoldDB" id="A0A0L0SA94"/>
<reference evidence="2" key="2">
    <citation type="submission" date="2009-11" db="EMBL/GenBank/DDBJ databases">
        <title>The Genome Sequence of Allomyces macrogynus strain ATCC 38327.</title>
        <authorList>
            <consortium name="The Broad Institute Genome Sequencing Platform"/>
            <person name="Russ C."/>
            <person name="Cuomo C."/>
            <person name="Shea T."/>
            <person name="Young S.K."/>
            <person name="Zeng Q."/>
            <person name="Koehrsen M."/>
            <person name="Haas B."/>
            <person name="Borodovsky M."/>
            <person name="Guigo R."/>
            <person name="Alvarado L."/>
            <person name="Berlin A."/>
            <person name="Borenstein D."/>
            <person name="Chen Z."/>
            <person name="Engels R."/>
            <person name="Freedman E."/>
            <person name="Gellesch M."/>
            <person name="Goldberg J."/>
            <person name="Griggs A."/>
            <person name="Gujja S."/>
            <person name="Heiman D."/>
            <person name="Hepburn T."/>
            <person name="Howarth C."/>
            <person name="Jen D."/>
            <person name="Larson L."/>
            <person name="Lewis B."/>
            <person name="Mehta T."/>
            <person name="Park D."/>
            <person name="Pearson M."/>
            <person name="Roberts A."/>
            <person name="Saif S."/>
            <person name="Shenoy N."/>
            <person name="Sisk P."/>
            <person name="Stolte C."/>
            <person name="Sykes S."/>
            <person name="Walk T."/>
            <person name="White J."/>
            <person name="Yandava C."/>
            <person name="Burger G."/>
            <person name="Gray M.W."/>
            <person name="Holland P.W.H."/>
            <person name="King N."/>
            <person name="Lang F.B.F."/>
            <person name="Roger A.J."/>
            <person name="Ruiz-Trillo I."/>
            <person name="Lander E."/>
            <person name="Nusbaum C."/>
        </authorList>
    </citation>
    <scope>NUCLEOTIDE SEQUENCE [LARGE SCALE GENOMIC DNA]</scope>
    <source>
        <strain evidence="2">ATCC 38327</strain>
    </source>
</reference>
<dbReference type="Proteomes" id="UP000054350">
    <property type="component" value="Unassembled WGS sequence"/>
</dbReference>
<dbReference type="VEuPathDB" id="FungiDB:AMAG_18153"/>
<sequence>MALLGDILDTALLDEVQSNNVFTAAGTNATAAATATATATPIIWGNDSSLPFAALGLIAPAGPAAVM</sequence>
<proteinExistence type="predicted"/>
<gene>
    <name evidence="1" type="ORF">AMAG_18153</name>
</gene>
<name>A0A0L0SA94_ALLM3</name>
<accession>A0A0L0SA94</accession>
<evidence type="ECO:0000313" key="1">
    <source>
        <dbReference type="EMBL" id="KNE59334.1"/>
    </source>
</evidence>
<keyword evidence="2" id="KW-1185">Reference proteome</keyword>
<protein>
    <submittedName>
        <fullName evidence="1">Uncharacterized protein</fullName>
    </submittedName>
</protein>
<organism evidence="1 2">
    <name type="scientific">Allomyces macrogynus (strain ATCC 38327)</name>
    <name type="common">Allomyces javanicus var. macrogynus</name>
    <dbReference type="NCBI Taxonomy" id="578462"/>
    <lineage>
        <taxon>Eukaryota</taxon>
        <taxon>Fungi</taxon>
        <taxon>Fungi incertae sedis</taxon>
        <taxon>Blastocladiomycota</taxon>
        <taxon>Blastocladiomycetes</taxon>
        <taxon>Blastocladiales</taxon>
        <taxon>Blastocladiaceae</taxon>
        <taxon>Allomyces</taxon>
    </lineage>
</organism>
<reference evidence="1 2" key="1">
    <citation type="submission" date="2009-11" db="EMBL/GenBank/DDBJ databases">
        <title>Annotation of Allomyces macrogynus ATCC 38327.</title>
        <authorList>
            <consortium name="The Broad Institute Genome Sequencing Platform"/>
            <person name="Russ C."/>
            <person name="Cuomo C."/>
            <person name="Burger G."/>
            <person name="Gray M.W."/>
            <person name="Holland P.W.H."/>
            <person name="King N."/>
            <person name="Lang F.B.F."/>
            <person name="Roger A.J."/>
            <person name="Ruiz-Trillo I."/>
            <person name="Young S.K."/>
            <person name="Zeng Q."/>
            <person name="Gargeya S."/>
            <person name="Fitzgerald M."/>
            <person name="Haas B."/>
            <person name="Abouelleil A."/>
            <person name="Alvarado L."/>
            <person name="Arachchi H.M."/>
            <person name="Berlin A."/>
            <person name="Chapman S.B."/>
            <person name="Gearin G."/>
            <person name="Goldberg J."/>
            <person name="Griggs A."/>
            <person name="Gujja S."/>
            <person name="Hansen M."/>
            <person name="Heiman D."/>
            <person name="Howarth C."/>
            <person name="Larimer J."/>
            <person name="Lui A."/>
            <person name="MacDonald P.J.P."/>
            <person name="McCowen C."/>
            <person name="Montmayeur A."/>
            <person name="Murphy C."/>
            <person name="Neiman D."/>
            <person name="Pearson M."/>
            <person name="Priest M."/>
            <person name="Roberts A."/>
            <person name="Saif S."/>
            <person name="Shea T."/>
            <person name="Sisk P."/>
            <person name="Stolte C."/>
            <person name="Sykes S."/>
            <person name="Wortman J."/>
            <person name="Nusbaum C."/>
            <person name="Birren B."/>
        </authorList>
    </citation>
    <scope>NUCLEOTIDE SEQUENCE [LARGE SCALE GENOMIC DNA]</scope>
    <source>
        <strain evidence="1 2">ATCC 38327</strain>
    </source>
</reference>